<dbReference type="CDD" id="cd08704">
    <property type="entry name" value="Met_tRNA_FMT_C"/>
    <property type="match status" value="1"/>
</dbReference>
<dbReference type="GO" id="GO:0005829">
    <property type="term" value="C:cytosol"/>
    <property type="evidence" value="ECO:0007669"/>
    <property type="project" value="TreeGrafter"/>
</dbReference>
<dbReference type="SUPFAM" id="SSF50486">
    <property type="entry name" value="FMT C-terminal domain-like"/>
    <property type="match status" value="1"/>
</dbReference>
<keyword evidence="5 9" id="KW-0808">Transferase</keyword>
<dbReference type="Gene3D" id="3.40.50.170">
    <property type="entry name" value="Formyl transferase, N-terminal domain"/>
    <property type="match status" value="1"/>
</dbReference>
<comment type="function">
    <text evidence="1">Attaches a formyl group to the free amino group of methionyl-tRNA(fMet). The formyl group appears to play a dual role in the initiator identity of N-formylmethionyl-tRNA by promoting its recognition by IF2 and preventing the misappropriation of this tRNA by the elongation apparatus.</text>
</comment>
<feature type="domain" description="Formyl transferase C-terminal" evidence="8">
    <location>
        <begin position="53"/>
        <end position="160"/>
    </location>
</feature>
<accession>A0A0G1SY39</accession>
<evidence type="ECO:0000256" key="7">
    <source>
        <dbReference type="ARBA" id="ARBA00048558"/>
    </source>
</evidence>
<dbReference type="EC" id="2.1.2.9" evidence="3"/>
<dbReference type="InterPro" id="IPR044135">
    <property type="entry name" value="Met-tRNA-FMT_C"/>
</dbReference>
<evidence type="ECO:0000256" key="4">
    <source>
        <dbReference type="ARBA" id="ARBA00016014"/>
    </source>
</evidence>
<comment type="catalytic activity">
    <reaction evidence="7">
        <text>L-methionyl-tRNA(fMet) + (6R)-10-formyltetrahydrofolate = N-formyl-L-methionyl-tRNA(fMet) + (6S)-5,6,7,8-tetrahydrofolate + H(+)</text>
        <dbReference type="Rhea" id="RHEA:24380"/>
        <dbReference type="Rhea" id="RHEA-COMP:9952"/>
        <dbReference type="Rhea" id="RHEA-COMP:9953"/>
        <dbReference type="ChEBI" id="CHEBI:15378"/>
        <dbReference type="ChEBI" id="CHEBI:57453"/>
        <dbReference type="ChEBI" id="CHEBI:78530"/>
        <dbReference type="ChEBI" id="CHEBI:78844"/>
        <dbReference type="ChEBI" id="CHEBI:195366"/>
        <dbReference type="EC" id="2.1.2.9"/>
    </reaction>
</comment>
<dbReference type="InterPro" id="IPR005793">
    <property type="entry name" value="Formyl_trans_C"/>
</dbReference>
<name>A0A0G1SY39_9BACT</name>
<feature type="non-terminal residue" evidence="9">
    <location>
        <position position="1"/>
    </location>
</feature>
<dbReference type="InterPro" id="IPR036477">
    <property type="entry name" value="Formyl_transf_N_sf"/>
</dbReference>
<comment type="similarity">
    <text evidence="2">Belongs to the Fmt family.</text>
</comment>
<dbReference type="AlphaFoldDB" id="A0A0G1SY39"/>
<dbReference type="PATRIC" id="fig|1618749.3.peg.555"/>
<comment type="caution">
    <text evidence="9">The sequence shown here is derived from an EMBL/GenBank/DDBJ whole genome shotgun (WGS) entry which is preliminary data.</text>
</comment>
<evidence type="ECO:0000256" key="6">
    <source>
        <dbReference type="ARBA" id="ARBA00022917"/>
    </source>
</evidence>
<dbReference type="InterPro" id="IPR037022">
    <property type="entry name" value="Formyl_trans_C_sf"/>
</dbReference>
<dbReference type="GO" id="GO:0004479">
    <property type="term" value="F:methionyl-tRNA formyltransferase activity"/>
    <property type="evidence" value="ECO:0007669"/>
    <property type="project" value="UniProtKB-EC"/>
</dbReference>
<evidence type="ECO:0000256" key="3">
    <source>
        <dbReference type="ARBA" id="ARBA00012261"/>
    </source>
</evidence>
<organism evidence="9 10">
    <name type="scientific">Candidatus Nomurabacteria bacterium GW2011_GWB1_47_6</name>
    <dbReference type="NCBI Taxonomy" id="1618749"/>
    <lineage>
        <taxon>Bacteria</taxon>
        <taxon>Candidatus Nomuraibacteriota</taxon>
    </lineage>
</organism>
<dbReference type="EMBL" id="LCOJ01000034">
    <property type="protein sequence ID" value="KKU74466.1"/>
    <property type="molecule type" value="Genomic_DNA"/>
</dbReference>
<evidence type="ECO:0000313" key="10">
    <source>
        <dbReference type="Proteomes" id="UP000034879"/>
    </source>
</evidence>
<dbReference type="SUPFAM" id="SSF53328">
    <property type="entry name" value="Formyltransferase"/>
    <property type="match status" value="1"/>
</dbReference>
<evidence type="ECO:0000313" key="9">
    <source>
        <dbReference type="EMBL" id="KKU74466.1"/>
    </source>
</evidence>
<protein>
    <recommendedName>
        <fullName evidence="4">Methionyl-tRNA formyltransferase</fullName>
        <ecNumber evidence="3">2.1.2.9</ecNumber>
    </recommendedName>
</protein>
<dbReference type="PANTHER" id="PTHR11138">
    <property type="entry name" value="METHIONYL-TRNA FORMYLTRANSFERASE"/>
    <property type="match status" value="1"/>
</dbReference>
<proteinExistence type="inferred from homology"/>
<evidence type="ECO:0000256" key="1">
    <source>
        <dbReference type="ARBA" id="ARBA00002606"/>
    </source>
</evidence>
<gene>
    <name evidence="9" type="ORF">UY01_C0034G0001</name>
</gene>
<dbReference type="InterPro" id="IPR011034">
    <property type="entry name" value="Formyl_transferase-like_C_sf"/>
</dbReference>
<reference evidence="9 10" key="1">
    <citation type="journal article" date="2015" name="Nature">
        <title>rRNA introns, odd ribosomes, and small enigmatic genomes across a large radiation of phyla.</title>
        <authorList>
            <person name="Brown C.T."/>
            <person name="Hug L.A."/>
            <person name="Thomas B.C."/>
            <person name="Sharon I."/>
            <person name="Castelle C.J."/>
            <person name="Singh A."/>
            <person name="Wilkins M.J."/>
            <person name="Williams K.H."/>
            <person name="Banfield J.F."/>
        </authorList>
    </citation>
    <scope>NUCLEOTIDE SEQUENCE [LARGE SCALE GENOMIC DNA]</scope>
</reference>
<keyword evidence="6" id="KW-0648">Protein biosynthesis</keyword>
<dbReference type="Pfam" id="PF02911">
    <property type="entry name" value="Formyl_trans_C"/>
    <property type="match status" value="1"/>
</dbReference>
<dbReference type="PANTHER" id="PTHR11138:SF5">
    <property type="entry name" value="METHIONYL-TRNA FORMYLTRANSFERASE, MITOCHONDRIAL"/>
    <property type="match status" value="1"/>
</dbReference>
<sequence length="168" mass="18572">KTTIDSSEYNIQLSGRLFKIGGELLVRVLPDYLTGKLIPQPQDHSQATFTRKFTPEDGKIDWQKSAREIYNQIRALNPEPGTFTLLNSRSDNLTGWTSNILKITKANLSTSDVERLAAGQIIKDGKTLLASTGNGWLEILELQPAGKKPMPAAAFLNGYRGNWPIQCG</sequence>
<evidence type="ECO:0000256" key="2">
    <source>
        <dbReference type="ARBA" id="ARBA00010699"/>
    </source>
</evidence>
<dbReference type="Proteomes" id="UP000034879">
    <property type="component" value="Unassembled WGS sequence"/>
</dbReference>
<evidence type="ECO:0000259" key="8">
    <source>
        <dbReference type="Pfam" id="PF02911"/>
    </source>
</evidence>
<dbReference type="Gene3D" id="3.10.25.10">
    <property type="entry name" value="Formyl transferase, C-terminal domain"/>
    <property type="match status" value="1"/>
</dbReference>
<evidence type="ECO:0000256" key="5">
    <source>
        <dbReference type="ARBA" id="ARBA00022679"/>
    </source>
</evidence>